<evidence type="ECO:0000313" key="2">
    <source>
        <dbReference type="Proteomes" id="UP000293360"/>
    </source>
</evidence>
<accession>A0A4Q4TE88</accession>
<reference evidence="1 2" key="1">
    <citation type="submission" date="2018-06" db="EMBL/GenBank/DDBJ databases">
        <title>Complete Genomes of Monosporascus.</title>
        <authorList>
            <person name="Robinson A.J."/>
            <person name="Natvig D.O."/>
        </authorList>
    </citation>
    <scope>NUCLEOTIDE SEQUENCE [LARGE SCALE GENOMIC DNA]</scope>
    <source>
        <strain evidence="1 2">CBS 110550</strain>
    </source>
</reference>
<sequence>MGKFCRIPSTLSRYNTRHPSKLSPSVPSFLLRRTPLHDHIHVALPLPHLTAPRPNTISTAPVWAKRRCMICCGKCELYAERRKSCQLPAEGAQGVALDLEALLKWATFYFDVDGEANGNGNLAADGDEAYEDEDDFCEEICSAKEKVGYSASVAVRQALMQVYKRPGANSNDAQVAL</sequence>
<organism evidence="1 2">
    <name type="scientific">Monosporascus ibericus</name>
    <dbReference type="NCBI Taxonomy" id="155417"/>
    <lineage>
        <taxon>Eukaryota</taxon>
        <taxon>Fungi</taxon>
        <taxon>Dikarya</taxon>
        <taxon>Ascomycota</taxon>
        <taxon>Pezizomycotina</taxon>
        <taxon>Sordariomycetes</taxon>
        <taxon>Xylariomycetidae</taxon>
        <taxon>Xylariales</taxon>
        <taxon>Xylariales incertae sedis</taxon>
        <taxon>Monosporascus</taxon>
    </lineage>
</organism>
<dbReference type="Proteomes" id="UP000293360">
    <property type="component" value="Unassembled WGS sequence"/>
</dbReference>
<gene>
    <name evidence="1" type="ORF">DL764_004055</name>
</gene>
<protein>
    <submittedName>
        <fullName evidence="1">Uncharacterized protein</fullName>
    </submittedName>
</protein>
<name>A0A4Q4TE88_9PEZI</name>
<dbReference type="EMBL" id="QJNU01000183">
    <property type="protein sequence ID" value="RYP05071.1"/>
    <property type="molecule type" value="Genomic_DNA"/>
</dbReference>
<evidence type="ECO:0000313" key="1">
    <source>
        <dbReference type="EMBL" id="RYP05071.1"/>
    </source>
</evidence>
<keyword evidence="2" id="KW-1185">Reference proteome</keyword>
<dbReference type="AlphaFoldDB" id="A0A4Q4TE88"/>
<comment type="caution">
    <text evidence="1">The sequence shown here is derived from an EMBL/GenBank/DDBJ whole genome shotgun (WGS) entry which is preliminary data.</text>
</comment>
<proteinExistence type="predicted"/>